<feature type="domain" description="J" evidence="3">
    <location>
        <begin position="374"/>
        <end position="434"/>
    </location>
</feature>
<dbReference type="EMBL" id="JAECZO010000032">
    <property type="protein sequence ID" value="KAK7194159.1"/>
    <property type="molecule type" value="Genomic_DNA"/>
</dbReference>
<keyword evidence="2" id="KW-0812">Transmembrane</keyword>
<dbReference type="SUPFAM" id="SSF46565">
    <property type="entry name" value="Chaperone J-domain"/>
    <property type="match status" value="1"/>
</dbReference>
<evidence type="ECO:0000313" key="5">
    <source>
        <dbReference type="Proteomes" id="UP001430356"/>
    </source>
</evidence>
<evidence type="ECO:0000259" key="3">
    <source>
        <dbReference type="PROSITE" id="PS50076"/>
    </source>
</evidence>
<feature type="transmembrane region" description="Helical" evidence="2">
    <location>
        <begin position="239"/>
        <end position="261"/>
    </location>
</feature>
<keyword evidence="2" id="KW-0472">Membrane</keyword>
<evidence type="ECO:0000313" key="4">
    <source>
        <dbReference type="EMBL" id="KAK7194159.1"/>
    </source>
</evidence>
<organism evidence="4 5">
    <name type="scientific">Novymonas esmeraldas</name>
    <dbReference type="NCBI Taxonomy" id="1808958"/>
    <lineage>
        <taxon>Eukaryota</taxon>
        <taxon>Discoba</taxon>
        <taxon>Euglenozoa</taxon>
        <taxon>Kinetoplastea</taxon>
        <taxon>Metakinetoplastina</taxon>
        <taxon>Trypanosomatida</taxon>
        <taxon>Trypanosomatidae</taxon>
        <taxon>Novymonas</taxon>
    </lineage>
</organism>
<evidence type="ECO:0000256" key="1">
    <source>
        <dbReference type="SAM" id="MobiDB-lite"/>
    </source>
</evidence>
<dbReference type="Proteomes" id="UP001430356">
    <property type="component" value="Unassembled WGS sequence"/>
</dbReference>
<protein>
    <submittedName>
        <fullName evidence="4">DNAJ domain protein</fullName>
    </submittedName>
</protein>
<dbReference type="InterPro" id="IPR036869">
    <property type="entry name" value="J_dom_sf"/>
</dbReference>
<evidence type="ECO:0000256" key="2">
    <source>
        <dbReference type="SAM" id="Phobius"/>
    </source>
</evidence>
<dbReference type="AlphaFoldDB" id="A0AAW0ELY3"/>
<dbReference type="InterPro" id="IPR001623">
    <property type="entry name" value="DnaJ_domain"/>
</dbReference>
<dbReference type="Pfam" id="PF00226">
    <property type="entry name" value="DnaJ"/>
    <property type="match status" value="1"/>
</dbReference>
<dbReference type="PANTHER" id="PTHR24074">
    <property type="entry name" value="CO-CHAPERONE PROTEIN DJLA"/>
    <property type="match status" value="1"/>
</dbReference>
<proteinExistence type="predicted"/>
<dbReference type="PRINTS" id="PR00625">
    <property type="entry name" value="JDOMAIN"/>
</dbReference>
<name>A0AAW0ELY3_9TRYP</name>
<feature type="compositionally biased region" description="Low complexity" evidence="1">
    <location>
        <begin position="345"/>
        <end position="364"/>
    </location>
</feature>
<dbReference type="InterPro" id="IPR050817">
    <property type="entry name" value="DjlA_DnaK_co-chaperone"/>
</dbReference>
<comment type="caution">
    <text evidence="4">The sequence shown here is derived from an EMBL/GenBank/DDBJ whole genome shotgun (WGS) entry which is preliminary data.</text>
</comment>
<keyword evidence="5" id="KW-1185">Reference proteome</keyword>
<dbReference type="Gene3D" id="1.10.287.110">
    <property type="entry name" value="DnaJ domain"/>
    <property type="match status" value="1"/>
</dbReference>
<sequence length="434" mass="48597">MLLSRRLLRYTVHSPRGVNFDLSPADAVRQIQDTYSRRWFGAQLDYLTLGSPSKEFLPFYLCSGRIHATFVGFATYDNETFGADGKRTSTTSRTVSTQLQALDTVFEENKTQMYAGYKYNIGHVHHALRSDHLSLERRKMHEVNTTGATINLFEQSTSTMLQLVEAEVRAQATETARATVRSYHPAATQVSVEFKSFTFHLDEVTPTFVPCFVVKADYDGERYTLYVSGYSGRVGGPRLLNALYIARVTALATVAVALVAVPNKVAGAIFGLAASVATYYIAFYTARWYPAMRRNQQRRKRDTLRLENIERGGYRPTASSQRIQQEYRSSSYWDTHAYQQRPRTSKTTSGPTSSSSSSSSSSASAPPPIPDPLGYYRALGLHGDESVNEIRSAYRQMVLKQHPDVGGSTEAMVKANEAYRVLRDPQRRAAYDAS</sequence>
<feature type="transmembrane region" description="Helical" evidence="2">
    <location>
        <begin position="267"/>
        <end position="289"/>
    </location>
</feature>
<reference evidence="4 5" key="1">
    <citation type="journal article" date="2021" name="MBio">
        <title>A New Model Trypanosomatid, Novymonas esmeraldas: Genomic Perception of Its 'Candidatus Pandoraea novymonadis' Endosymbiont.</title>
        <authorList>
            <person name="Zakharova A."/>
            <person name="Saura A."/>
            <person name="Butenko A."/>
            <person name="Podesvova L."/>
            <person name="Warmusova S."/>
            <person name="Kostygov A.Y."/>
            <person name="Nenarokova A."/>
            <person name="Lukes J."/>
            <person name="Opperdoes F.R."/>
            <person name="Yurchenko V."/>
        </authorList>
    </citation>
    <scope>NUCLEOTIDE SEQUENCE [LARGE SCALE GENOMIC DNA]</scope>
    <source>
        <strain evidence="4 5">E262AT.01</strain>
    </source>
</reference>
<keyword evidence="2" id="KW-1133">Transmembrane helix</keyword>
<gene>
    <name evidence="4" type="ORF">NESM_000329500</name>
</gene>
<feature type="region of interest" description="Disordered" evidence="1">
    <location>
        <begin position="297"/>
        <end position="371"/>
    </location>
</feature>
<dbReference type="SMART" id="SM00271">
    <property type="entry name" value="DnaJ"/>
    <property type="match status" value="1"/>
</dbReference>
<accession>A0AAW0ELY3</accession>
<dbReference type="CDD" id="cd06257">
    <property type="entry name" value="DnaJ"/>
    <property type="match status" value="1"/>
</dbReference>
<dbReference type="PROSITE" id="PS50076">
    <property type="entry name" value="DNAJ_2"/>
    <property type="match status" value="1"/>
</dbReference>
<feature type="compositionally biased region" description="Basic and acidic residues" evidence="1">
    <location>
        <begin position="303"/>
        <end position="313"/>
    </location>
</feature>
<feature type="compositionally biased region" description="Polar residues" evidence="1">
    <location>
        <begin position="317"/>
        <end position="342"/>
    </location>
</feature>